<dbReference type="AlphaFoldDB" id="E0NMG0"/>
<feature type="compositionally biased region" description="Polar residues" evidence="1">
    <location>
        <begin position="373"/>
        <end position="387"/>
    </location>
</feature>
<evidence type="ECO:0000313" key="4">
    <source>
        <dbReference type="Proteomes" id="UP000003280"/>
    </source>
</evidence>
<name>E0NMG0_9FIRM</name>
<evidence type="ECO:0000313" key="3">
    <source>
        <dbReference type="EMBL" id="EFM25023.1"/>
    </source>
</evidence>
<dbReference type="EMBL" id="AEEH01000046">
    <property type="protein sequence ID" value="EFM25023.1"/>
    <property type="molecule type" value="Genomic_DNA"/>
</dbReference>
<sequence length="461" mass="53331">MLFIPNKTYCTGSNNKENKANLINLEDGYYKIPVKLWHAYEEKESMGNKAMVQVAEIEVKDKVGYLYIGSGKMEYMSITASLINIYFQKDDGNYYPAEAGDFEMEIPKEKDKRPAVFRTKLVNMDEMTKVFVDPKVEPMGDEPIRARIKLEYGSIEKIDKDQAELIKKFEEGPKKPEFDSSSSGEVENKNLIVNYEPGTFDEEFSFYGNKLSGKNAEEYSKDFDKLDQVNVFKIEFLGPLDEIKEEDKKIQDKRKKIIPKKEMELRLPLLKFKKEDNLALYDFTNGEKKKLEFTFDKDHVKAKVKNPGVYVFVKSGDALVQNENTESPENKLPIEKKNEKAEKFLKTVKKTKQKPILSKTNRTTVNTENTNNSKLSNPQPNASSSLQKQMDLANKENKTQNLNKEADTIQEREYSGLIIFILMVFLAFNILSIYFIRKNLDAIRDMREEILFIGGLRKDEK</sequence>
<evidence type="ECO:0000256" key="2">
    <source>
        <dbReference type="SAM" id="Phobius"/>
    </source>
</evidence>
<dbReference type="Proteomes" id="UP000003280">
    <property type="component" value="Unassembled WGS sequence"/>
</dbReference>
<keyword evidence="4" id="KW-1185">Reference proteome</keyword>
<feature type="transmembrane region" description="Helical" evidence="2">
    <location>
        <begin position="414"/>
        <end position="436"/>
    </location>
</feature>
<dbReference type="Gene3D" id="2.60.40.1850">
    <property type="match status" value="1"/>
</dbReference>
<keyword evidence="2" id="KW-1133">Transmembrane helix</keyword>
<dbReference type="InterPro" id="IPR037250">
    <property type="entry name" value="NEAT_dom_sf"/>
</dbReference>
<dbReference type="STRING" id="862517.HMPREF9225_1382"/>
<accession>E0NMG0</accession>
<keyword evidence="2" id="KW-0812">Transmembrane</keyword>
<dbReference type="HOGENOM" id="CLU_592933_0_0_9"/>
<feature type="compositionally biased region" description="Low complexity" evidence="1">
    <location>
        <begin position="360"/>
        <end position="372"/>
    </location>
</feature>
<proteinExistence type="predicted"/>
<dbReference type="eggNOG" id="ENOG502ZBX2">
    <property type="taxonomic scope" value="Bacteria"/>
</dbReference>
<gene>
    <name evidence="3" type="ORF">HMPREF9225_1382</name>
</gene>
<feature type="region of interest" description="Disordered" evidence="1">
    <location>
        <begin position="355"/>
        <end position="387"/>
    </location>
</feature>
<organism evidence="3 4">
    <name type="scientific">Peptoniphilus duerdenii ATCC BAA-1640</name>
    <dbReference type="NCBI Taxonomy" id="862517"/>
    <lineage>
        <taxon>Bacteria</taxon>
        <taxon>Bacillati</taxon>
        <taxon>Bacillota</taxon>
        <taxon>Tissierellia</taxon>
        <taxon>Tissierellales</taxon>
        <taxon>Peptoniphilaceae</taxon>
        <taxon>Peptoniphilus</taxon>
    </lineage>
</organism>
<comment type="caution">
    <text evidence="3">The sequence shown here is derived from an EMBL/GenBank/DDBJ whole genome shotgun (WGS) entry which is preliminary data.</text>
</comment>
<evidence type="ECO:0000256" key="1">
    <source>
        <dbReference type="SAM" id="MobiDB-lite"/>
    </source>
</evidence>
<reference evidence="3 4" key="1">
    <citation type="submission" date="2010-07" db="EMBL/GenBank/DDBJ databases">
        <authorList>
            <person name="Muzny D."/>
            <person name="Qin X."/>
            <person name="Deng J."/>
            <person name="Jiang H."/>
            <person name="Liu Y."/>
            <person name="Qu J."/>
            <person name="Song X.-Z."/>
            <person name="Zhang L."/>
            <person name="Thornton R."/>
            <person name="Coyle M."/>
            <person name="Francisco L."/>
            <person name="Jackson L."/>
            <person name="Javaid M."/>
            <person name="Korchina V."/>
            <person name="Kovar C."/>
            <person name="Mata R."/>
            <person name="Mathew T."/>
            <person name="Ngo R."/>
            <person name="Nguyen L."/>
            <person name="Nguyen N."/>
            <person name="Okwuonu G."/>
            <person name="Ongeri F."/>
            <person name="Pham C."/>
            <person name="Simmons D."/>
            <person name="Wilczek-Boney K."/>
            <person name="Hale W."/>
            <person name="Jakkamsetti A."/>
            <person name="Pham P."/>
            <person name="Ruth R."/>
            <person name="San Lucas F."/>
            <person name="Warren J."/>
            <person name="Zhang J."/>
            <person name="Zhao Z."/>
            <person name="Zhou C."/>
            <person name="Zhu D."/>
            <person name="Lee S."/>
            <person name="Bess C."/>
            <person name="Blankenburg K."/>
            <person name="Forbes L."/>
            <person name="Fu Q."/>
            <person name="Gubbala S."/>
            <person name="Hirani K."/>
            <person name="Jayaseelan J.C."/>
            <person name="Lara F."/>
            <person name="Munidasa M."/>
            <person name="Palculict T."/>
            <person name="Patil S."/>
            <person name="Pu L.-L."/>
            <person name="Saada N."/>
            <person name="Tang L."/>
            <person name="Weissenberger G."/>
            <person name="Zhu Y."/>
            <person name="Hemphill L."/>
            <person name="Shang Y."/>
            <person name="Youmans B."/>
            <person name="Ayvaz T."/>
            <person name="Ross M."/>
            <person name="Santibanez J."/>
            <person name="Aqrawi P."/>
            <person name="Gross S."/>
            <person name="Joshi V."/>
            <person name="Fowler G."/>
            <person name="Nazareth L."/>
            <person name="Reid J."/>
            <person name="Worley K."/>
            <person name="Petrosino J."/>
            <person name="Highlander S."/>
            <person name="Gibbs R."/>
        </authorList>
    </citation>
    <scope>NUCLEOTIDE SEQUENCE [LARGE SCALE GENOMIC DNA]</scope>
    <source>
        <strain evidence="3 4">ATCC BAA-1640</strain>
    </source>
</reference>
<keyword evidence="2" id="KW-0472">Membrane</keyword>
<protein>
    <submittedName>
        <fullName evidence="3">Iron transport-associated domain protein</fullName>
    </submittedName>
</protein>